<gene>
    <name evidence="3" type="primary">LOC136089479</name>
</gene>
<evidence type="ECO:0000256" key="1">
    <source>
        <dbReference type="SAM" id="MobiDB-lite"/>
    </source>
</evidence>
<dbReference type="RefSeq" id="XP_065671571.1">
    <property type="nucleotide sequence ID" value="XM_065815499.1"/>
</dbReference>
<feature type="compositionally biased region" description="Basic and acidic residues" evidence="1">
    <location>
        <begin position="144"/>
        <end position="167"/>
    </location>
</feature>
<accession>A0ABM4DB31</accession>
<evidence type="ECO:0000313" key="3">
    <source>
        <dbReference type="RefSeq" id="XP_065671571.1"/>
    </source>
</evidence>
<protein>
    <submittedName>
        <fullName evidence="3">Uncharacterized protein LOC136089479</fullName>
    </submittedName>
</protein>
<proteinExistence type="predicted"/>
<name>A0ABM4DB31_HYDVU</name>
<feature type="region of interest" description="Disordered" evidence="1">
    <location>
        <begin position="140"/>
        <end position="202"/>
    </location>
</feature>
<evidence type="ECO:0000313" key="2">
    <source>
        <dbReference type="Proteomes" id="UP001652625"/>
    </source>
</evidence>
<dbReference type="Proteomes" id="UP001652625">
    <property type="component" value="Chromosome 13"/>
</dbReference>
<dbReference type="GeneID" id="136089479"/>
<reference evidence="3" key="1">
    <citation type="submission" date="2025-08" db="UniProtKB">
        <authorList>
            <consortium name="RefSeq"/>
        </authorList>
    </citation>
    <scope>IDENTIFICATION</scope>
</reference>
<organism evidence="2 3">
    <name type="scientific">Hydra vulgaris</name>
    <name type="common">Hydra</name>
    <name type="synonym">Hydra attenuata</name>
    <dbReference type="NCBI Taxonomy" id="6087"/>
    <lineage>
        <taxon>Eukaryota</taxon>
        <taxon>Metazoa</taxon>
        <taxon>Cnidaria</taxon>
        <taxon>Hydrozoa</taxon>
        <taxon>Hydroidolina</taxon>
        <taxon>Anthoathecata</taxon>
        <taxon>Aplanulata</taxon>
        <taxon>Hydridae</taxon>
        <taxon>Hydra</taxon>
    </lineage>
</organism>
<sequence length="261" mass="30084">MDITCNSSSSNSEIISSLLISHLISKLNSHTAYSLSISNQKRTCMQWNIEKDLMMMREVAALGVLIQKPGSKERGQLWQLVSDSLNKNGFCVTSRGVRDRLSINIKKHRVQANKEKKLTGEGGEEITEYDILVEELSEISDDTDAQKDEKSKERKNAVDKDRMKALDIRNTAMERFGEKRKQKALDIEDKSPKPSRRSSSDTLTFLREKIKVDKENRPIEREERAEARVLAQQQQNNIQNMFNHMLAQQTEIFKMLLEKRN</sequence>
<keyword evidence="2" id="KW-1185">Reference proteome</keyword>
<feature type="compositionally biased region" description="Basic and acidic residues" evidence="1">
    <location>
        <begin position="175"/>
        <end position="192"/>
    </location>
</feature>